<reference evidence="16" key="1">
    <citation type="submission" date="2021-04" db="EMBL/GenBank/DDBJ databases">
        <authorList>
            <consortium name="Wellcome Sanger Institute Data Sharing"/>
        </authorList>
    </citation>
    <scope>NUCLEOTIDE SEQUENCE [LARGE SCALE GENOMIC DNA]</scope>
</reference>
<comment type="subcellular location">
    <subcellularLocation>
        <location evidence="1">Cell surface</location>
    </subcellularLocation>
    <subcellularLocation>
        <location evidence="2">Secreted</location>
    </subcellularLocation>
</comment>
<evidence type="ECO:0000256" key="3">
    <source>
        <dbReference type="ARBA" id="ARBA00022473"/>
    </source>
</evidence>
<evidence type="ECO:0000256" key="9">
    <source>
        <dbReference type="ARBA" id="ARBA00023157"/>
    </source>
</evidence>
<evidence type="ECO:0000256" key="1">
    <source>
        <dbReference type="ARBA" id="ARBA00004241"/>
    </source>
</evidence>
<sequence>MGAIWAARDFCLFLLLLNSRQNTALPEIRGGTVLSVCACVCVHVCVCVLCFPVVETDPCAEGSDGCHIDAICQTTQGSYKCTCKAGFKGDGKHCEDIDECDLEYNGGCVHECNNIPGNYRCTCYDGFNLAHDGHNCLDVDECKFNNGGCQHTCVNTMGSYECRCKEGFFLSDNQHTCIHRSVEGLNCMNKEHGCAHICKETPKGGVACECRPGFELARNQRGCILTCNHGNGGCQHTCEDTENGPICRCHVRYTLQPDKRSCVETCAVNNGGCDCTCKDTSTGVRCSCPIGFTLQPDGKTCKDIDECEHHNGGCEHFCRNTIGSFECNCRKGFKLLTDERSCQDIDECFFERTCDHTCVNSPGGFQCLCNKGYTMYGLAHCGDINECSVNNGGCEHGCENTLGGFECFCHPGYKLHWNKKDCTGKAMPHLAHLLSTVVLGNCVTSHLCDCVCCVVCCWGGWLSPMSTDSRFLFTENVQFSYVSLRCTSSGQRTRSRHGRKAGEEDGSSITAEFELDVNLEESCDLNCVRRRSEKRLRKTIRTLRKSINREQFHLHFAGSDYELGKSLGQPAELPGHCVAGQVLMGRKCGEFGFLYQGLCVLCPAGTYQDEEGQTSCEVCPAPEGRDVSKVVGARNMSECGGQCSPGHYSHDGFIPCLPCPLGMYQPEVGRTSCFPCGGNLVTKRSGAFTFQECETKVQCSPGHYYNTSTHRCIRCPTGMYQGEIGQNYCVSCPGNTTTDFDGSTHIMQCKNRQCGGELGDFTGYIESPNYPGNYPANVECTWTINPPPKRRILIVVPEIFLPIEDECGDYLVMRKSSLSNSVTTYETCQTYERPIAFTSRSKRLWIQFRSNEGNSGKGFQVPYVTYDEDYQELIEDIVRDGRLYASENHQEILKDKKLMKALFDVLAHPQNFFNYTAQESREMFPKSFIRFLRSKVLRFLRP</sequence>
<dbReference type="InterPro" id="IPR001881">
    <property type="entry name" value="EGF-like_Ca-bd_dom"/>
</dbReference>
<dbReference type="InterPro" id="IPR009030">
    <property type="entry name" value="Growth_fac_rcpt_cys_sf"/>
</dbReference>
<reference evidence="16" key="2">
    <citation type="submission" date="2025-08" db="UniProtKB">
        <authorList>
            <consortium name="Ensembl"/>
        </authorList>
    </citation>
    <scope>IDENTIFICATION</scope>
</reference>
<dbReference type="PROSITE" id="PS01186">
    <property type="entry name" value="EGF_2"/>
    <property type="match status" value="5"/>
</dbReference>
<dbReference type="SUPFAM" id="SSF57184">
    <property type="entry name" value="Growth factor receptor domain"/>
    <property type="match status" value="4"/>
</dbReference>
<keyword evidence="3" id="KW-0217">Developmental protein</keyword>
<dbReference type="Pfam" id="PF12662">
    <property type="entry name" value="cEGF"/>
    <property type="match status" value="1"/>
</dbReference>
<evidence type="ECO:0000256" key="7">
    <source>
        <dbReference type="ARBA" id="ARBA00022737"/>
    </source>
</evidence>
<evidence type="ECO:0000259" key="14">
    <source>
        <dbReference type="PROSITE" id="PS01180"/>
    </source>
</evidence>
<evidence type="ECO:0000313" key="17">
    <source>
        <dbReference type="Proteomes" id="UP000472265"/>
    </source>
</evidence>
<dbReference type="InterPro" id="IPR052071">
    <property type="entry name" value="SCUB_EGF-like_domain"/>
</dbReference>
<dbReference type="FunFam" id="2.10.25.10:FF:000028">
    <property type="entry name" value="Signal peptide, CUB domain and EGF-like domain-containing 2"/>
    <property type="match status" value="1"/>
</dbReference>
<dbReference type="PROSITE" id="PS01187">
    <property type="entry name" value="EGF_CA"/>
    <property type="match status" value="3"/>
</dbReference>
<dbReference type="FunFam" id="2.10.25.10:FF:000240">
    <property type="entry name" value="Vitamin K-dependent protein S"/>
    <property type="match status" value="1"/>
</dbReference>
<comment type="caution">
    <text evidence="12">Lacks conserved residue(s) required for the propagation of feature annotation.</text>
</comment>
<evidence type="ECO:0000256" key="8">
    <source>
        <dbReference type="ARBA" id="ARBA00022837"/>
    </source>
</evidence>
<keyword evidence="4" id="KW-0964">Secreted</keyword>
<dbReference type="InterPro" id="IPR000742">
    <property type="entry name" value="EGF"/>
</dbReference>
<evidence type="ECO:0000259" key="15">
    <source>
        <dbReference type="PROSITE" id="PS50026"/>
    </source>
</evidence>
<dbReference type="FunFam" id="2.10.25.10:FF:000035">
    <property type="entry name" value="Signal peptide, CUB domain and EGF-like domain-containing 2"/>
    <property type="match status" value="1"/>
</dbReference>
<evidence type="ECO:0000256" key="12">
    <source>
        <dbReference type="PROSITE-ProRule" id="PRU00076"/>
    </source>
</evidence>
<evidence type="ECO:0000313" key="16">
    <source>
        <dbReference type="Ensembl" id="ENSSAUP00010031539.1"/>
    </source>
</evidence>
<dbReference type="GeneTree" id="ENSGT00940000153185"/>
<dbReference type="Gene3D" id="2.10.25.10">
    <property type="entry name" value="Laminin"/>
    <property type="match status" value="9"/>
</dbReference>
<dbReference type="Gene3D" id="2.10.50.10">
    <property type="entry name" value="Tumor Necrosis Factor Receptor, subunit A, domain 2"/>
    <property type="match status" value="3"/>
</dbReference>
<evidence type="ECO:0000256" key="2">
    <source>
        <dbReference type="ARBA" id="ARBA00004613"/>
    </source>
</evidence>
<evidence type="ECO:0000256" key="11">
    <source>
        <dbReference type="ARBA" id="ARBA00067359"/>
    </source>
</evidence>
<dbReference type="InterPro" id="IPR011641">
    <property type="entry name" value="Tyr-kin_ephrin_A/B_rcpt-like"/>
</dbReference>
<dbReference type="FunFam" id="2.60.120.290:FF:000002">
    <property type="entry name" value="Signal peptide, CUB domain and EGF-like domain-containing 2"/>
    <property type="match status" value="1"/>
</dbReference>
<evidence type="ECO:0000256" key="13">
    <source>
        <dbReference type="SAM" id="SignalP"/>
    </source>
</evidence>
<dbReference type="GO" id="GO:0005615">
    <property type="term" value="C:extracellular space"/>
    <property type="evidence" value="ECO:0007669"/>
    <property type="project" value="TreeGrafter"/>
</dbReference>
<dbReference type="Pfam" id="PF14670">
    <property type="entry name" value="FXa_inhibition"/>
    <property type="match status" value="5"/>
</dbReference>
<dbReference type="AlphaFoldDB" id="A0A671VYW7"/>
<dbReference type="FunFam" id="2.10.50.10:FF:000002">
    <property type="entry name" value="signal peptide, CUB and EGF-like domain-containing protein 2 isoform X1"/>
    <property type="match status" value="1"/>
</dbReference>
<dbReference type="PROSITE" id="PS00010">
    <property type="entry name" value="ASX_HYDROXYL"/>
    <property type="match status" value="4"/>
</dbReference>
<dbReference type="FunFam" id="2.10.25.10:FF:000199">
    <property type="entry name" value="signal peptide, CUB and EGF-like domain-containing protein 2 isoform X2"/>
    <property type="match status" value="1"/>
</dbReference>
<dbReference type="InterPro" id="IPR000152">
    <property type="entry name" value="EGF-type_Asp/Asn_hydroxyl_site"/>
</dbReference>
<dbReference type="Pfam" id="PF07645">
    <property type="entry name" value="EGF_CA"/>
    <property type="match status" value="1"/>
</dbReference>
<feature type="disulfide bond" evidence="12">
    <location>
        <begin position="348"/>
        <end position="358"/>
    </location>
</feature>
<keyword evidence="8" id="KW-0106">Calcium</keyword>
<keyword evidence="17" id="KW-1185">Reference proteome</keyword>
<feature type="chain" id="PRO_5025620177" description="Signal peptide, CUB and EGF-like domain-containing protein 2" evidence="13">
    <location>
        <begin position="25"/>
        <end position="942"/>
    </location>
</feature>
<feature type="signal peptide" evidence="13">
    <location>
        <begin position="1"/>
        <end position="24"/>
    </location>
</feature>
<reference evidence="16" key="3">
    <citation type="submission" date="2025-09" db="UniProtKB">
        <authorList>
            <consortium name="Ensembl"/>
        </authorList>
    </citation>
    <scope>IDENTIFICATION</scope>
</reference>
<dbReference type="GO" id="GO:0007165">
    <property type="term" value="P:signal transduction"/>
    <property type="evidence" value="ECO:0007669"/>
    <property type="project" value="TreeGrafter"/>
</dbReference>
<keyword evidence="6 13" id="KW-0732">Signal</keyword>
<dbReference type="CDD" id="cd00041">
    <property type="entry name" value="CUB"/>
    <property type="match status" value="1"/>
</dbReference>
<dbReference type="InterPro" id="IPR000859">
    <property type="entry name" value="CUB_dom"/>
</dbReference>
<dbReference type="Proteomes" id="UP000472265">
    <property type="component" value="Chromosome 4"/>
</dbReference>
<dbReference type="FunFam" id="2.10.25.10:FF:000256">
    <property type="entry name" value="Signal peptide, CUB domain and EGF like domain containing 2"/>
    <property type="match status" value="1"/>
</dbReference>
<feature type="domain" description="EGF-like" evidence="15">
    <location>
        <begin position="55"/>
        <end position="95"/>
    </location>
</feature>
<evidence type="ECO:0000256" key="6">
    <source>
        <dbReference type="ARBA" id="ARBA00022729"/>
    </source>
</evidence>
<dbReference type="InterPro" id="IPR026823">
    <property type="entry name" value="cEGF"/>
</dbReference>
<dbReference type="GO" id="GO:0009986">
    <property type="term" value="C:cell surface"/>
    <property type="evidence" value="ECO:0007669"/>
    <property type="project" value="UniProtKB-SubCell"/>
</dbReference>
<dbReference type="FunFam" id="2.10.50.10:FF:000032">
    <property type="entry name" value="Uncharacterized protein, isoform A"/>
    <property type="match status" value="1"/>
</dbReference>
<accession>A0A671VYW7</accession>
<dbReference type="SUPFAM" id="SSF49854">
    <property type="entry name" value="Spermadhesin, CUB domain"/>
    <property type="match status" value="1"/>
</dbReference>
<feature type="domain" description="CUB" evidence="14">
    <location>
        <begin position="754"/>
        <end position="866"/>
    </location>
</feature>
<dbReference type="SMART" id="SM00042">
    <property type="entry name" value="CUB"/>
    <property type="match status" value="1"/>
</dbReference>
<dbReference type="InterPro" id="IPR024731">
    <property type="entry name" value="NELL2-like_EGF"/>
</dbReference>
<dbReference type="Gene3D" id="2.60.120.290">
    <property type="entry name" value="Spermadhesin, CUB domain"/>
    <property type="match status" value="1"/>
</dbReference>
<gene>
    <name evidence="16" type="primary">SCUBE2</name>
    <name evidence="16" type="synonym">scube2</name>
</gene>
<dbReference type="Pfam" id="PF12947">
    <property type="entry name" value="EGF_3"/>
    <property type="match status" value="1"/>
</dbReference>
<name>A0A671VYW7_SPAAU</name>
<feature type="domain" description="EGF-like" evidence="15">
    <location>
        <begin position="138"/>
        <end position="174"/>
    </location>
</feature>
<dbReference type="Pfam" id="PF07699">
    <property type="entry name" value="Ephrin_rec_like"/>
    <property type="match status" value="3"/>
</dbReference>
<dbReference type="Ensembl" id="ENSSAUT00010033244.1">
    <property type="protein sequence ID" value="ENSSAUP00010031539.1"/>
    <property type="gene ID" value="ENSSAUG00010010985.1"/>
</dbReference>
<dbReference type="PANTHER" id="PTHR24046:SF3">
    <property type="entry name" value="SIGNAL PEPTIDE, CUB AND EGF-LIKE DOMAIN-CONTAINING PROTEIN 2"/>
    <property type="match status" value="1"/>
</dbReference>
<dbReference type="SMART" id="SM00181">
    <property type="entry name" value="EGF"/>
    <property type="match status" value="10"/>
</dbReference>
<dbReference type="PANTHER" id="PTHR24046">
    <property type="entry name" value="SIGNAL PEPTIDE, CUB AND EGF-LIKE DOMAIN-CONTAINING"/>
    <property type="match status" value="1"/>
</dbReference>
<dbReference type="FunFam" id="2.10.25.10:FF:000008">
    <property type="entry name" value="Signal peptide, CUB domain, EGF-like 2"/>
    <property type="match status" value="2"/>
</dbReference>
<proteinExistence type="predicted"/>
<feature type="domain" description="EGF-like" evidence="15">
    <location>
        <begin position="344"/>
        <end position="382"/>
    </location>
</feature>
<protein>
    <recommendedName>
        <fullName evidence="11">Signal peptide, CUB and EGF-like domain-containing protein 2</fullName>
    </recommendedName>
</protein>
<organism evidence="16 17">
    <name type="scientific">Sparus aurata</name>
    <name type="common">Gilthead sea bream</name>
    <dbReference type="NCBI Taxonomy" id="8175"/>
    <lineage>
        <taxon>Eukaryota</taxon>
        <taxon>Metazoa</taxon>
        <taxon>Chordata</taxon>
        <taxon>Craniata</taxon>
        <taxon>Vertebrata</taxon>
        <taxon>Euteleostomi</taxon>
        <taxon>Actinopterygii</taxon>
        <taxon>Neopterygii</taxon>
        <taxon>Teleostei</taxon>
        <taxon>Neoteleostei</taxon>
        <taxon>Acanthomorphata</taxon>
        <taxon>Eupercaria</taxon>
        <taxon>Spariformes</taxon>
        <taxon>Sparidae</taxon>
        <taxon>Sparus</taxon>
    </lineage>
</organism>
<evidence type="ECO:0000256" key="5">
    <source>
        <dbReference type="ARBA" id="ARBA00022536"/>
    </source>
</evidence>
<dbReference type="SMART" id="SM01411">
    <property type="entry name" value="Ephrin_rec_like"/>
    <property type="match status" value="3"/>
</dbReference>
<feature type="domain" description="EGF-like" evidence="15">
    <location>
        <begin position="383"/>
        <end position="423"/>
    </location>
</feature>
<evidence type="ECO:0000256" key="4">
    <source>
        <dbReference type="ARBA" id="ARBA00022525"/>
    </source>
</evidence>
<dbReference type="InterPro" id="IPR049883">
    <property type="entry name" value="NOTCH1_EGF-like"/>
</dbReference>
<dbReference type="FunFam" id="2.10.25.10:FF:000030">
    <property type="entry name" value="Signal peptide, CUB domain and EGF-like domain-containing 2"/>
    <property type="match status" value="1"/>
</dbReference>
<feature type="domain" description="EGF-like" evidence="15">
    <location>
        <begin position="303"/>
        <end position="343"/>
    </location>
</feature>
<dbReference type="CDD" id="cd00054">
    <property type="entry name" value="EGF_CA"/>
    <property type="match status" value="3"/>
</dbReference>
<keyword evidence="10" id="KW-0325">Glycoprotein</keyword>
<keyword evidence="5 12" id="KW-0245">EGF-like domain</keyword>
<evidence type="ECO:0000256" key="10">
    <source>
        <dbReference type="ARBA" id="ARBA00023180"/>
    </source>
</evidence>
<dbReference type="InterPro" id="IPR018097">
    <property type="entry name" value="EGF_Ca-bd_CS"/>
</dbReference>
<dbReference type="InterPro" id="IPR035914">
    <property type="entry name" value="Sperma_CUB_dom_sf"/>
</dbReference>
<keyword evidence="9 12" id="KW-1015">Disulfide bond</keyword>
<keyword evidence="7" id="KW-0677">Repeat</keyword>
<dbReference type="PROSITE" id="PS50026">
    <property type="entry name" value="EGF_3"/>
    <property type="match status" value="5"/>
</dbReference>
<dbReference type="FunFam" id="2.10.25.10:FF:000032">
    <property type="entry name" value="signal peptide, CUB and EGF-like domain-containing protein 2 isoform X1"/>
    <property type="match status" value="1"/>
</dbReference>
<dbReference type="SMART" id="SM00179">
    <property type="entry name" value="EGF_CA"/>
    <property type="match status" value="7"/>
</dbReference>
<dbReference type="GO" id="GO:0005509">
    <property type="term" value="F:calcium ion binding"/>
    <property type="evidence" value="ECO:0007669"/>
    <property type="project" value="InterPro"/>
</dbReference>
<dbReference type="Pfam" id="PF00431">
    <property type="entry name" value="CUB"/>
    <property type="match status" value="1"/>
</dbReference>
<dbReference type="PROSITE" id="PS01180">
    <property type="entry name" value="CUB"/>
    <property type="match status" value="1"/>
</dbReference>